<organism evidence="2 3">
    <name type="scientific">Hirundo rustica rustica</name>
    <dbReference type="NCBI Taxonomy" id="333673"/>
    <lineage>
        <taxon>Eukaryota</taxon>
        <taxon>Metazoa</taxon>
        <taxon>Chordata</taxon>
        <taxon>Craniata</taxon>
        <taxon>Vertebrata</taxon>
        <taxon>Euteleostomi</taxon>
        <taxon>Archelosauria</taxon>
        <taxon>Archosauria</taxon>
        <taxon>Dinosauria</taxon>
        <taxon>Saurischia</taxon>
        <taxon>Theropoda</taxon>
        <taxon>Coelurosauria</taxon>
        <taxon>Aves</taxon>
        <taxon>Neognathae</taxon>
        <taxon>Neoaves</taxon>
        <taxon>Telluraves</taxon>
        <taxon>Australaves</taxon>
        <taxon>Passeriformes</taxon>
        <taxon>Sylvioidea</taxon>
        <taxon>Hirundinidae</taxon>
        <taxon>Hirundo</taxon>
    </lineage>
</organism>
<dbReference type="EMBL" id="QRBI01000108">
    <property type="protein sequence ID" value="RMC11255.1"/>
    <property type="molecule type" value="Genomic_DNA"/>
</dbReference>
<feature type="region of interest" description="Disordered" evidence="1">
    <location>
        <begin position="1"/>
        <end position="22"/>
    </location>
</feature>
<evidence type="ECO:0000256" key="1">
    <source>
        <dbReference type="SAM" id="MobiDB-lite"/>
    </source>
</evidence>
<reference evidence="2 3" key="1">
    <citation type="submission" date="2018-07" db="EMBL/GenBank/DDBJ databases">
        <title>A high quality draft genome assembly of the barn swallow (H. rustica rustica).</title>
        <authorList>
            <person name="Formenti G."/>
            <person name="Chiara M."/>
            <person name="Poveda L."/>
            <person name="Francoijs K.-J."/>
            <person name="Bonisoli-Alquati A."/>
            <person name="Canova L."/>
            <person name="Gianfranceschi L."/>
            <person name="Horner D.S."/>
            <person name="Saino N."/>
        </authorList>
    </citation>
    <scope>NUCLEOTIDE SEQUENCE [LARGE SCALE GENOMIC DNA]</scope>
    <source>
        <strain evidence="2">Chelidonia</strain>
        <tissue evidence="2">Blood</tissue>
    </source>
</reference>
<dbReference type="Proteomes" id="UP000269221">
    <property type="component" value="Unassembled WGS sequence"/>
</dbReference>
<comment type="caution">
    <text evidence="2">The sequence shown here is derived from an EMBL/GenBank/DDBJ whole genome shotgun (WGS) entry which is preliminary data.</text>
</comment>
<proteinExistence type="predicted"/>
<dbReference type="AlphaFoldDB" id="A0A3M0KE40"/>
<keyword evidence="3" id="KW-1185">Reference proteome</keyword>
<name>A0A3M0KE40_HIRRU</name>
<accession>A0A3M0KE40</accession>
<protein>
    <submittedName>
        <fullName evidence="2">Uncharacterized protein</fullName>
    </submittedName>
</protein>
<evidence type="ECO:0000313" key="2">
    <source>
        <dbReference type="EMBL" id="RMC11255.1"/>
    </source>
</evidence>
<evidence type="ECO:0000313" key="3">
    <source>
        <dbReference type="Proteomes" id="UP000269221"/>
    </source>
</evidence>
<gene>
    <name evidence="2" type="ORF">DUI87_11373</name>
</gene>
<feature type="compositionally biased region" description="Acidic residues" evidence="1">
    <location>
        <begin position="1"/>
        <end position="21"/>
    </location>
</feature>
<sequence length="132" mass="15229">MEMEEEDEKEEEGGEEEEEEKEDRFVYLLQKLKFTSVPWLCQSGYLNSVSKSTSPLNIYQVQEVPSNCVTTSVPPSTNFQIPPMSPFQTQGNVVMTDTEFYTSMNCRQRQNFATSRIFPINLALEKVHFLIS</sequence>